<sequence length="166" mass="18779">MPDWEHVMGYEEGRAEVLDAMACGYPRFFRHPFFARVMTVPTSDAGERPRHFLLASNSDSVKSERGEIVSSRHAEKLLQVLKSDGDVQSPAIRGTDSHLALRQRVSELYLPFADAKKVALYPTGMGAIFSTVRLLQMLRGTEYKSILVGFPYVDTLKILSWKEWCP</sequence>
<dbReference type="GO" id="GO:0003962">
    <property type="term" value="F:cystathionine gamma-synthase activity"/>
    <property type="evidence" value="ECO:0007669"/>
    <property type="project" value="TreeGrafter"/>
</dbReference>
<name>A0A833SEM1_PHYIN</name>
<dbReference type="InterPro" id="IPR051750">
    <property type="entry name" value="Trans-sulfuration_enzymes"/>
</dbReference>
<dbReference type="EMBL" id="JAACNO010000622">
    <property type="protein sequence ID" value="KAF4146288.1"/>
    <property type="molecule type" value="Genomic_DNA"/>
</dbReference>
<reference evidence="1" key="1">
    <citation type="submission" date="2020-04" db="EMBL/GenBank/DDBJ databases">
        <title>Hybrid Assembly of Korean Phytophthora infestans isolates.</title>
        <authorList>
            <person name="Prokchorchik M."/>
            <person name="Lee Y."/>
            <person name="Seo J."/>
            <person name="Cho J.-H."/>
            <person name="Park Y.-E."/>
            <person name="Jang D.-C."/>
            <person name="Im J.-S."/>
            <person name="Choi J.-G."/>
            <person name="Park H.-J."/>
            <person name="Lee G.-B."/>
            <person name="Lee Y.-G."/>
            <person name="Hong S.-Y."/>
            <person name="Cho K."/>
            <person name="Sohn K.H."/>
        </authorList>
    </citation>
    <scope>NUCLEOTIDE SEQUENCE</scope>
    <source>
        <strain evidence="1">KR_1_A1</strain>
        <strain evidence="2">KR_2_A2</strain>
    </source>
</reference>
<dbReference type="Proteomes" id="UP000602510">
    <property type="component" value="Unassembled WGS sequence"/>
</dbReference>
<keyword evidence="3" id="KW-1185">Reference proteome</keyword>
<accession>A0A833SEM1</accession>
<evidence type="ECO:0000313" key="1">
    <source>
        <dbReference type="EMBL" id="KAF4032333.1"/>
    </source>
</evidence>
<protein>
    <submittedName>
        <fullName evidence="1">Putative cystathionine gamma-synthase</fullName>
    </submittedName>
</protein>
<evidence type="ECO:0000313" key="2">
    <source>
        <dbReference type="EMBL" id="KAF4146288.1"/>
    </source>
</evidence>
<dbReference type="PANTHER" id="PTHR42699:SF1">
    <property type="entry name" value="CYSTATHIONINE GAMMA-SYNTHASE-RELATED"/>
    <property type="match status" value="1"/>
</dbReference>
<dbReference type="EMBL" id="WSZM01000496">
    <property type="protein sequence ID" value="KAF4032333.1"/>
    <property type="molecule type" value="Genomic_DNA"/>
</dbReference>
<dbReference type="GO" id="GO:0019346">
    <property type="term" value="P:transsulfuration"/>
    <property type="evidence" value="ECO:0007669"/>
    <property type="project" value="TreeGrafter"/>
</dbReference>
<gene>
    <name evidence="1" type="ORF">GN244_ATG15780</name>
    <name evidence="2" type="ORF">GN958_ATG04516</name>
</gene>
<evidence type="ECO:0000313" key="3">
    <source>
        <dbReference type="Proteomes" id="UP000602510"/>
    </source>
</evidence>
<proteinExistence type="predicted"/>
<dbReference type="PANTHER" id="PTHR42699">
    <property type="match status" value="1"/>
</dbReference>
<dbReference type="AlphaFoldDB" id="A0A833SEM1"/>
<comment type="caution">
    <text evidence="1">The sequence shown here is derived from an EMBL/GenBank/DDBJ whole genome shotgun (WGS) entry which is preliminary data.</text>
</comment>
<dbReference type="Proteomes" id="UP000704712">
    <property type="component" value="Unassembled WGS sequence"/>
</dbReference>
<organism evidence="1 3">
    <name type="scientific">Phytophthora infestans</name>
    <name type="common">Potato late blight agent</name>
    <name type="synonym">Botrytis infestans</name>
    <dbReference type="NCBI Taxonomy" id="4787"/>
    <lineage>
        <taxon>Eukaryota</taxon>
        <taxon>Sar</taxon>
        <taxon>Stramenopiles</taxon>
        <taxon>Oomycota</taxon>
        <taxon>Peronosporomycetes</taxon>
        <taxon>Peronosporales</taxon>
        <taxon>Peronosporaceae</taxon>
        <taxon>Phytophthora</taxon>
    </lineage>
</organism>